<reference evidence="10 11" key="1">
    <citation type="submission" date="2016-01" db="EMBL/GenBank/DDBJ databases">
        <title>Genome sequence of the yeast Holleya sinecauda.</title>
        <authorList>
            <person name="Dietrich F.S."/>
        </authorList>
    </citation>
    <scope>NUCLEOTIDE SEQUENCE [LARGE SCALE GENOMIC DNA]</scope>
    <source>
        <strain evidence="10 11">ATCC 58844</strain>
    </source>
</reference>
<feature type="compositionally biased region" description="Polar residues" evidence="8">
    <location>
        <begin position="316"/>
        <end position="327"/>
    </location>
</feature>
<dbReference type="PANTHER" id="PTHR12942:SF2">
    <property type="entry name" value="PRE-MRNA-SPLICING FACTOR SLU7"/>
    <property type="match status" value="1"/>
</dbReference>
<dbReference type="Proteomes" id="UP000243052">
    <property type="component" value="Chromosome vii"/>
</dbReference>
<dbReference type="InterPro" id="IPR021715">
    <property type="entry name" value="Slu7_dom"/>
</dbReference>
<evidence type="ECO:0000256" key="7">
    <source>
        <dbReference type="RuleBase" id="RU367071"/>
    </source>
</evidence>
<dbReference type="AlphaFoldDB" id="A0A0X8HVF6"/>
<organism evidence="10 11">
    <name type="scientific">Eremothecium sinecaudum</name>
    <dbReference type="NCBI Taxonomy" id="45286"/>
    <lineage>
        <taxon>Eukaryota</taxon>
        <taxon>Fungi</taxon>
        <taxon>Dikarya</taxon>
        <taxon>Ascomycota</taxon>
        <taxon>Saccharomycotina</taxon>
        <taxon>Saccharomycetes</taxon>
        <taxon>Saccharomycetales</taxon>
        <taxon>Saccharomycetaceae</taxon>
        <taxon>Eremothecium</taxon>
    </lineage>
</organism>
<keyword evidence="3 7" id="KW-0507">mRNA processing</keyword>
<proteinExistence type="inferred from homology"/>
<dbReference type="Pfam" id="PF11708">
    <property type="entry name" value="Slu7"/>
    <property type="match status" value="1"/>
</dbReference>
<evidence type="ECO:0000256" key="2">
    <source>
        <dbReference type="ARBA" id="ARBA00007203"/>
    </source>
</evidence>
<name>A0A0X8HVF6_9SACH</name>
<gene>
    <name evidence="10" type="ORF">AW171_hschr74269</name>
</gene>
<dbReference type="EMBL" id="CP014247">
    <property type="protein sequence ID" value="AMD22244.1"/>
    <property type="molecule type" value="Genomic_DNA"/>
</dbReference>
<evidence type="ECO:0000313" key="11">
    <source>
        <dbReference type="Proteomes" id="UP000243052"/>
    </source>
</evidence>
<protein>
    <recommendedName>
        <fullName evidence="7">Pre-mRNA-splicing factor SLU7</fullName>
    </recommendedName>
</protein>
<dbReference type="GO" id="GO:0005681">
    <property type="term" value="C:spliceosomal complex"/>
    <property type="evidence" value="ECO:0007669"/>
    <property type="project" value="UniProtKB-UniRule"/>
</dbReference>
<feature type="domain" description="Pre-mRNA-splicing factor SLU7" evidence="9">
    <location>
        <begin position="122"/>
        <end position="305"/>
    </location>
</feature>
<evidence type="ECO:0000256" key="5">
    <source>
        <dbReference type="ARBA" id="ARBA00023187"/>
    </source>
</evidence>
<dbReference type="STRING" id="45286.A0A0X8HVF6"/>
<dbReference type="OrthoDB" id="249612at2759"/>
<feature type="region of interest" description="Disordered" evidence="8">
    <location>
        <begin position="292"/>
        <end position="327"/>
    </location>
</feature>
<evidence type="ECO:0000313" key="10">
    <source>
        <dbReference type="EMBL" id="AMD22244.1"/>
    </source>
</evidence>
<comment type="function">
    <text evidence="7">Involved in pre-mRNA splicing.</text>
</comment>
<comment type="subunit">
    <text evidence="7">Associated with the spliceosome.</text>
</comment>
<dbReference type="RefSeq" id="XP_017989240.1">
    <property type="nucleotide sequence ID" value="XM_018133597.1"/>
</dbReference>
<keyword evidence="6 7" id="KW-0539">Nucleus</keyword>
<dbReference type="PANTHER" id="PTHR12942">
    <property type="entry name" value="STEP II SPLICING FACTOR SLU7"/>
    <property type="match status" value="1"/>
</dbReference>
<evidence type="ECO:0000259" key="9">
    <source>
        <dbReference type="Pfam" id="PF11708"/>
    </source>
</evidence>
<dbReference type="GeneID" id="28725588"/>
<comment type="subcellular location">
    <subcellularLocation>
        <location evidence="1 7">Nucleus</location>
    </subcellularLocation>
</comment>
<keyword evidence="11" id="KW-1185">Reference proteome</keyword>
<feature type="compositionally biased region" description="Basic and acidic residues" evidence="8">
    <location>
        <begin position="300"/>
        <end position="314"/>
    </location>
</feature>
<evidence type="ECO:0000256" key="6">
    <source>
        <dbReference type="ARBA" id="ARBA00023242"/>
    </source>
</evidence>
<dbReference type="GO" id="GO:0030628">
    <property type="term" value="F:pre-mRNA 3'-splice site binding"/>
    <property type="evidence" value="ECO:0007669"/>
    <property type="project" value="UniProtKB-UniRule"/>
</dbReference>
<evidence type="ECO:0000256" key="8">
    <source>
        <dbReference type="SAM" id="MobiDB-lite"/>
    </source>
</evidence>
<comment type="similarity">
    <text evidence="2 7">Belongs to the SLU7 family.</text>
</comment>
<dbReference type="GO" id="GO:0000398">
    <property type="term" value="P:mRNA splicing, via spliceosome"/>
    <property type="evidence" value="ECO:0007669"/>
    <property type="project" value="UniProtKB-UniRule"/>
</dbReference>
<keyword evidence="4 7" id="KW-0747">Spliceosome</keyword>
<evidence type="ECO:0000256" key="4">
    <source>
        <dbReference type="ARBA" id="ARBA00022728"/>
    </source>
</evidence>
<dbReference type="InterPro" id="IPR039974">
    <property type="entry name" value="Splicing_factor_SLU7"/>
</dbReference>
<keyword evidence="5 7" id="KW-0508">mRNA splicing</keyword>
<evidence type="ECO:0000256" key="1">
    <source>
        <dbReference type="ARBA" id="ARBA00004123"/>
    </source>
</evidence>
<sequence length="327" mass="36467">MVEENKHIPKFIRERPWYLKGDGVDGEGDGEDKLSHHRLVHGQVPIDHSEPKMGSEIVDVFKVVGEVSGGRGKRLGGSRCENCGSAAHKKRDCLERPRKQRREGGVIGEAGGAFAVRDEAGLKYDAKRDRWFGYDAEDHERRSERRAHVTAGQTGACVGAVEEDSVEDLDWQVERYKLGLLEDQQVRGDSSEGVPSIRARDDKALYLDDFNSDEIRYDPKSRLYKTDELGSLDPETKMFHRHLNGDSTKLEALSKKVRSIESQSGIRDDDVDVRKVGHVLAANPTKYEIMLLRGNNRSTSDAHKNGESSKERSAGENGTRTNGANKG</sequence>
<accession>A0A0X8HVF6</accession>
<evidence type="ECO:0000256" key="3">
    <source>
        <dbReference type="ARBA" id="ARBA00022664"/>
    </source>
</evidence>